<dbReference type="GO" id="GO:0009396">
    <property type="term" value="P:folic acid-containing compound biosynthetic process"/>
    <property type="evidence" value="ECO:0007669"/>
    <property type="project" value="TreeGrafter"/>
</dbReference>
<comment type="similarity">
    <text evidence="1 5">Belongs to the 5-formyltetrahydrofolate cyclo-ligase family.</text>
</comment>
<keyword evidence="2 4" id="KW-0547">Nucleotide-binding</keyword>
<dbReference type="Gene3D" id="3.40.50.10420">
    <property type="entry name" value="NagB/RpiA/CoA transferase-like"/>
    <property type="match status" value="1"/>
</dbReference>
<dbReference type="EMBL" id="SOBK01000014">
    <property type="protein sequence ID" value="TDT86240.1"/>
    <property type="molecule type" value="Genomic_DNA"/>
</dbReference>
<keyword evidence="3 4" id="KW-0067">ATP-binding</keyword>
<dbReference type="GO" id="GO:0005524">
    <property type="term" value="F:ATP binding"/>
    <property type="evidence" value="ECO:0007669"/>
    <property type="project" value="UniProtKB-KW"/>
</dbReference>
<reference evidence="7 9" key="2">
    <citation type="submission" date="2019-03" db="EMBL/GenBank/DDBJ databases">
        <title>Genomic Encyclopedia of Type Strains, Phase IV (KMG-IV): sequencing the most valuable type-strain genomes for metagenomic binning, comparative biology and taxonomic classification.</title>
        <authorList>
            <person name="Goeker M."/>
        </authorList>
    </citation>
    <scope>NUCLEOTIDE SEQUENCE [LARGE SCALE GENOMIC DNA]</scope>
    <source>
        <strain evidence="7 9">DSM 101483</strain>
    </source>
</reference>
<organism evidence="7 9">
    <name type="scientific">Pseudodesulfovibrio indicus</name>
    <dbReference type="NCBI Taxonomy" id="1716143"/>
    <lineage>
        <taxon>Bacteria</taxon>
        <taxon>Pseudomonadati</taxon>
        <taxon>Thermodesulfobacteriota</taxon>
        <taxon>Desulfovibrionia</taxon>
        <taxon>Desulfovibrionales</taxon>
        <taxon>Desulfovibrionaceae</taxon>
    </lineage>
</organism>
<comment type="cofactor">
    <cofactor evidence="5">
        <name>Mg(2+)</name>
        <dbReference type="ChEBI" id="CHEBI:18420"/>
    </cofactor>
</comment>
<comment type="catalytic activity">
    <reaction evidence="5">
        <text>(6S)-5-formyl-5,6,7,8-tetrahydrofolate + ATP = (6R)-5,10-methenyltetrahydrofolate + ADP + phosphate</text>
        <dbReference type="Rhea" id="RHEA:10488"/>
        <dbReference type="ChEBI" id="CHEBI:30616"/>
        <dbReference type="ChEBI" id="CHEBI:43474"/>
        <dbReference type="ChEBI" id="CHEBI:57455"/>
        <dbReference type="ChEBI" id="CHEBI:57457"/>
        <dbReference type="ChEBI" id="CHEBI:456216"/>
        <dbReference type="EC" id="6.3.3.2"/>
    </reaction>
</comment>
<dbReference type="Pfam" id="PF01812">
    <property type="entry name" value="5-FTHF_cyc-lig"/>
    <property type="match status" value="1"/>
</dbReference>
<evidence type="ECO:0000313" key="6">
    <source>
        <dbReference type="EMBL" id="AMK09798.1"/>
    </source>
</evidence>
<dbReference type="InterPro" id="IPR024185">
    <property type="entry name" value="FTHF_cligase-like_sf"/>
</dbReference>
<dbReference type="RefSeq" id="WP_066799262.1">
    <property type="nucleotide sequence ID" value="NZ_CP014206.1"/>
</dbReference>
<feature type="binding site" evidence="4">
    <location>
        <position position="57"/>
    </location>
    <ligand>
        <name>substrate</name>
    </ligand>
</feature>
<evidence type="ECO:0000256" key="4">
    <source>
        <dbReference type="PIRSR" id="PIRSR006806-1"/>
    </source>
</evidence>
<protein>
    <recommendedName>
        <fullName evidence="5">5-formyltetrahydrofolate cyclo-ligase</fullName>
        <ecNumber evidence="5">6.3.3.2</ecNumber>
    </recommendedName>
</protein>
<dbReference type="PANTHER" id="PTHR23407:SF1">
    <property type="entry name" value="5-FORMYLTETRAHYDROFOLATE CYCLO-LIGASE"/>
    <property type="match status" value="1"/>
</dbReference>
<dbReference type="GO" id="GO:0035999">
    <property type="term" value="P:tetrahydrofolate interconversion"/>
    <property type="evidence" value="ECO:0007669"/>
    <property type="project" value="TreeGrafter"/>
</dbReference>
<reference evidence="6 8" key="1">
    <citation type="journal article" date="2016" name="Front. Microbiol.">
        <title>Genome Sequence of the Piezophilic, Mesophilic Sulfate-Reducing Bacterium Desulfovibrio indicus J2T.</title>
        <authorList>
            <person name="Cao J."/>
            <person name="Maignien L."/>
            <person name="Shao Z."/>
            <person name="Alain K."/>
            <person name="Jebbar M."/>
        </authorList>
    </citation>
    <scope>NUCLEOTIDE SEQUENCE [LARGE SCALE GENOMIC DNA]</scope>
    <source>
        <strain evidence="6 8">J2</strain>
    </source>
</reference>
<dbReference type="EMBL" id="CP014206">
    <property type="protein sequence ID" value="AMK09798.1"/>
    <property type="molecule type" value="Genomic_DNA"/>
</dbReference>
<dbReference type="SUPFAM" id="SSF100950">
    <property type="entry name" value="NagB/RpiA/CoA transferase-like"/>
    <property type="match status" value="1"/>
</dbReference>
<dbReference type="Proteomes" id="UP000055611">
    <property type="component" value="Chromosome"/>
</dbReference>
<feature type="binding site" evidence="4">
    <location>
        <begin position="6"/>
        <end position="10"/>
    </location>
    <ligand>
        <name>ATP</name>
        <dbReference type="ChEBI" id="CHEBI:30616"/>
    </ligand>
</feature>
<keyword evidence="5" id="KW-0460">Magnesium</keyword>
<dbReference type="NCBIfam" id="TIGR02727">
    <property type="entry name" value="MTHFS_bact"/>
    <property type="match status" value="1"/>
</dbReference>
<accession>A0A140D9D1</accession>
<dbReference type="InterPro" id="IPR037171">
    <property type="entry name" value="NagB/RpiA_transferase-like"/>
</dbReference>
<dbReference type="AlphaFoldDB" id="A0A140D9D1"/>
<dbReference type="EC" id="6.3.3.2" evidence="5"/>
<proteinExistence type="inferred from homology"/>
<dbReference type="KEGG" id="dej:AWY79_01095"/>
<gene>
    <name evidence="6" type="ORF">AWY79_01095</name>
    <name evidence="7" type="ORF">EDC59_1145</name>
</gene>
<dbReference type="GO" id="GO:0030272">
    <property type="term" value="F:5-formyltetrahydrofolate cyclo-ligase activity"/>
    <property type="evidence" value="ECO:0007669"/>
    <property type="project" value="UniProtKB-EC"/>
</dbReference>
<evidence type="ECO:0000256" key="2">
    <source>
        <dbReference type="ARBA" id="ARBA00022741"/>
    </source>
</evidence>
<dbReference type="PANTHER" id="PTHR23407">
    <property type="entry name" value="ATPASE INHIBITOR/5-FORMYLTETRAHYDROFOLATE CYCLO-LIGASE"/>
    <property type="match status" value="1"/>
</dbReference>
<keyword evidence="5" id="KW-0479">Metal-binding</keyword>
<dbReference type="PIRSF" id="PIRSF006806">
    <property type="entry name" value="FTHF_cligase"/>
    <property type="match status" value="1"/>
</dbReference>
<sequence length="193" mass="21830">MAEKEKIELRKRLMARRAALSAEEIAEASSRVVQLVRTLFEWKNANEALIYWPIKGEVDLRPLVAELWQRGCRVLLPRCRPDTPGEMDLACAACEDELVPGPFSLMEPDAVKCPPVQECCPEIALIPGIGFDRKGNRLGFGGGYYDRLLATEQMRDTLVVGVAYEFQLIDDIPTQPWDKPVDVVCTEEELWRP</sequence>
<dbReference type="InterPro" id="IPR002698">
    <property type="entry name" value="FTHF_cligase"/>
</dbReference>
<dbReference type="Proteomes" id="UP000295506">
    <property type="component" value="Unassembled WGS sequence"/>
</dbReference>
<evidence type="ECO:0000313" key="7">
    <source>
        <dbReference type="EMBL" id="TDT86240.1"/>
    </source>
</evidence>
<feature type="binding site" evidence="4">
    <location>
        <begin position="137"/>
        <end position="145"/>
    </location>
    <ligand>
        <name>ATP</name>
        <dbReference type="ChEBI" id="CHEBI:30616"/>
    </ligand>
</feature>
<evidence type="ECO:0000313" key="9">
    <source>
        <dbReference type="Proteomes" id="UP000295506"/>
    </source>
</evidence>
<name>A0A140D9D1_9BACT</name>
<evidence type="ECO:0000256" key="3">
    <source>
        <dbReference type="ARBA" id="ARBA00022840"/>
    </source>
</evidence>
<dbReference type="OrthoDB" id="9801938at2"/>
<evidence type="ECO:0000256" key="1">
    <source>
        <dbReference type="ARBA" id="ARBA00010638"/>
    </source>
</evidence>
<keyword evidence="8" id="KW-1185">Reference proteome</keyword>
<evidence type="ECO:0000256" key="5">
    <source>
        <dbReference type="RuleBase" id="RU361279"/>
    </source>
</evidence>
<dbReference type="GO" id="GO:0046872">
    <property type="term" value="F:metal ion binding"/>
    <property type="evidence" value="ECO:0007669"/>
    <property type="project" value="UniProtKB-KW"/>
</dbReference>
<evidence type="ECO:0000313" key="8">
    <source>
        <dbReference type="Proteomes" id="UP000055611"/>
    </source>
</evidence>